<evidence type="ECO:0000256" key="6">
    <source>
        <dbReference type="ARBA" id="ARBA00023180"/>
    </source>
</evidence>
<keyword evidence="5" id="KW-0106">Calcium</keyword>
<protein>
    <submittedName>
        <fullName evidence="10">Transglutaminase</fullName>
    </submittedName>
</protein>
<evidence type="ECO:0000256" key="5">
    <source>
        <dbReference type="ARBA" id="ARBA00022837"/>
    </source>
</evidence>
<dbReference type="Pfam" id="PF18884">
    <property type="entry name" value="TSP3_bac"/>
    <property type="match status" value="1"/>
</dbReference>
<evidence type="ECO:0000256" key="4">
    <source>
        <dbReference type="ARBA" id="ARBA00022729"/>
    </source>
</evidence>
<keyword evidence="6" id="KW-0325">Glycoprotein</keyword>
<evidence type="ECO:0000313" key="11">
    <source>
        <dbReference type="Proteomes" id="UP000231203"/>
    </source>
</evidence>
<comment type="subcellular location">
    <subcellularLocation>
        <location evidence="1">Secreted</location>
    </subcellularLocation>
</comment>
<evidence type="ECO:0000259" key="9">
    <source>
        <dbReference type="Pfam" id="PF01841"/>
    </source>
</evidence>
<dbReference type="Pfam" id="PF01841">
    <property type="entry name" value="Transglut_core"/>
    <property type="match status" value="1"/>
</dbReference>
<evidence type="ECO:0000256" key="2">
    <source>
        <dbReference type="ARBA" id="ARBA00022525"/>
    </source>
</evidence>
<evidence type="ECO:0000256" key="7">
    <source>
        <dbReference type="SAM" id="MobiDB-lite"/>
    </source>
</evidence>
<evidence type="ECO:0000313" key="10">
    <source>
        <dbReference type="EMBL" id="PIE62392.1"/>
    </source>
</evidence>
<dbReference type="Proteomes" id="UP000231203">
    <property type="component" value="Unassembled WGS sequence"/>
</dbReference>
<evidence type="ECO:0000256" key="1">
    <source>
        <dbReference type="ARBA" id="ARBA00004613"/>
    </source>
</evidence>
<reference evidence="10 11" key="1">
    <citation type="submission" date="2017-10" db="EMBL/GenBank/DDBJ databases">
        <title>Novel microbial diversity and functional potential in the marine mammal oral microbiome.</title>
        <authorList>
            <person name="Dudek N.K."/>
            <person name="Sun C.L."/>
            <person name="Burstein D."/>
            <person name="Kantor R.S."/>
            <person name="Aliaga Goltsman D.S."/>
            <person name="Bik E.M."/>
            <person name="Thomas B.C."/>
            <person name="Banfield J.F."/>
            <person name="Relman D.A."/>
        </authorList>
    </citation>
    <scope>NUCLEOTIDE SEQUENCE [LARGE SCALE GENOMIC DNA]</scope>
    <source>
        <strain evidence="10">DOLJORAL78_47_202</strain>
    </source>
</reference>
<dbReference type="Pfam" id="PF05593">
    <property type="entry name" value="RHS_repeat"/>
    <property type="match status" value="1"/>
</dbReference>
<name>A0A2G6MR19_9BACT</name>
<dbReference type="PANTHER" id="PTHR42970">
    <property type="entry name" value="PECTATE LYASE C-RELATED"/>
    <property type="match status" value="1"/>
</dbReference>
<sequence length="440" mass="47556">MPTVFKAKYSTKKLLPVLFKKPDNSRSFLQTLLSVGMFFLLFFIAQGAVFADQVSYTYDDAGRLTAMSYADGYKITQVAFNYDSTGNPTSKEVTEVIQDADGDGMPDGFETSNGFDPEDPSDAAQDADGDALTNLEEYEHSTDPLLEDTDGDGFSDSVEIFAGFDPLDPSDHPEATAVPAAGTFGIVMLILLLLAAGIRNSGRVNAGTAAAVLLALAMFFHGADAFAGAKGPGWYSGSGETVTPEQAAEYFTKIKTQAGTKQLLSKSGSAVEAIPEIIELARALQHDPKLIYEYVRNHVDYVPYFGSLKGAALTFFDGAGNDFDQASLMIALLRESGYQAQYVYGQLDIPYYGSPDNKDLQHWLSVSADPVLIQQVLYNGGIPNEYNGYYCRMNRVWVSAVISGNTYVFDPAFKVYETTSGIDLSTAMGYNRSSLLSAAG</sequence>
<feature type="domain" description="Transglutaminase-like" evidence="9">
    <location>
        <begin position="288"/>
        <end position="363"/>
    </location>
</feature>
<evidence type="ECO:0000256" key="8">
    <source>
        <dbReference type="SAM" id="Phobius"/>
    </source>
</evidence>
<proteinExistence type="predicted"/>
<feature type="region of interest" description="Disordered" evidence="7">
    <location>
        <begin position="101"/>
        <end position="127"/>
    </location>
</feature>
<dbReference type="AlphaFoldDB" id="A0A2G6MR19"/>
<feature type="compositionally biased region" description="Acidic residues" evidence="7">
    <location>
        <begin position="116"/>
        <end position="127"/>
    </location>
</feature>
<dbReference type="GO" id="GO:0046872">
    <property type="term" value="F:metal ion binding"/>
    <property type="evidence" value="ECO:0007669"/>
    <property type="project" value="UniProtKB-KW"/>
</dbReference>
<organism evidence="10 11">
    <name type="scientific">Desulfobacter postgatei</name>
    <dbReference type="NCBI Taxonomy" id="2293"/>
    <lineage>
        <taxon>Bacteria</taxon>
        <taxon>Pseudomonadati</taxon>
        <taxon>Thermodesulfobacteriota</taxon>
        <taxon>Desulfobacteria</taxon>
        <taxon>Desulfobacterales</taxon>
        <taxon>Desulfobacteraceae</taxon>
        <taxon>Desulfobacter</taxon>
    </lineage>
</organism>
<comment type="caution">
    <text evidence="10">The sequence shown here is derived from an EMBL/GenBank/DDBJ whole genome shotgun (WGS) entry which is preliminary data.</text>
</comment>
<dbReference type="InterPro" id="IPR038765">
    <property type="entry name" value="Papain-like_cys_pep_sf"/>
</dbReference>
<dbReference type="InterPro" id="IPR052063">
    <property type="entry name" value="Polysaccharide_Lyase_1"/>
</dbReference>
<feature type="transmembrane region" description="Helical" evidence="8">
    <location>
        <begin position="177"/>
        <end position="197"/>
    </location>
</feature>
<dbReference type="InterPro" id="IPR059100">
    <property type="entry name" value="TSP3_bac"/>
</dbReference>
<keyword evidence="4" id="KW-0732">Signal</keyword>
<dbReference type="Gene3D" id="2.180.10.10">
    <property type="entry name" value="RHS repeat-associated core"/>
    <property type="match status" value="1"/>
</dbReference>
<dbReference type="EMBL" id="PDTI01000046">
    <property type="protein sequence ID" value="PIE62392.1"/>
    <property type="molecule type" value="Genomic_DNA"/>
</dbReference>
<dbReference type="InterPro" id="IPR031325">
    <property type="entry name" value="RHS_repeat"/>
</dbReference>
<keyword evidence="8" id="KW-1133">Transmembrane helix</keyword>
<keyword evidence="3" id="KW-0479">Metal-binding</keyword>
<feature type="non-terminal residue" evidence="10">
    <location>
        <position position="440"/>
    </location>
</feature>
<feature type="transmembrane region" description="Helical" evidence="8">
    <location>
        <begin position="204"/>
        <end position="223"/>
    </location>
</feature>
<accession>A0A2G6MR19</accession>
<keyword evidence="2" id="KW-0964">Secreted</keyword>
<dbReference type="InterPro" id="IPR002931">
    <property type="entry name" value="Transglutaminase-like"/>
</dbReference>
<dbReference type="PANTHER" id="PTHR42970:SF1">
    <property type="entry name" value="PECTATE LYASE C-RELATED"/>
    <property type="match status" value="1"/>
</dbReference>
<dbReference type="SUPFAM" id="SSF54001">
    <property type="entry name" value="Cysteine proteinases"/>
    <property type="match status" value="1"/>
</dbReference>
<gene>
    <name evidence="10" type="ORF">CSA25_05300</name>
</gene>
<evidence type="ECO:0000256" key="3">
    <source>
        <dbReference type="ARBA" id="ARBA00022723"/>
    </source>
</evidence>
<dbReference type="Gene3D" id="3.10.620.30">
    <property type="match status" value="1"/>
</dbReference>
<keyword evidence="8" id="KW-0472">Membrane</keyword>
<keyword evidence="8" id="KW-0812">Transmembrane</keyword>